<comment type="similarity">
    <text evidence="1">Belongs to the universal ribosomal protein uL4 family.</text>
</comment>
<dbReference type="PANTHER" id="PTHR10746">
    <property type="entry name" value="50S RIBOSOMAL PROTEIN L4"/>
    <property type="match status" value="1"/>
</dbReference>
<sequence>ADEKVGSIDLGEETFGGRADIGLVWESVVQENAAARRGTHGTKTRGEVRGSGRKPWRQKGTGRARVGEIRNPLWRTGGTVFGPRPRSYAYPLPKKVVRRALRAALVQKLRDGAVTVVDELSVDEPKTSQAVELLARFDVAGRALLVDTKSGEHLKRAVQNLSKVRVVDSNQVTARDVAAAARILMTPAAVEHLEKVLAS</sequence>
<feature type="compositionally biased region" description="Basic residues" evidence="5">
    <location>
        <begin position="51"/>
        <end position="62"/>
    </location>
</feature>
<keyword evidence="3" id="KW-0687">Ribonucleoprotein</keyword>
<dbReference type="EMBL" id="CASHTH010002603">
    <property type="protein sequence ID" value="CAI8032446.1"/>
    <property type="molecule type" value="Genomic_DNA"/>
</dbReference>
<evidence type="ECO:0000313" key="7">
    <source>
        <dbReference type="Proteomes" id="UP001174909"/>
    </source>
</evidence>
<evidence type="ECO:0000256" key="3">
    <source>
        <dbReference type="ARBA" id="ARBA00023274"/>
    </source>
</evidence>
<name>A0AA35SPC7_GEOBA</name>
<evidence type="ECO:0000256" key="5">
    <source>
        <dbReference type="SAM" id="MobiDB-lite"/>
    </source>
</evidence>
<dbReference type="AlphaFoldDB" id="A0AA35SPC7"/>
<dbReference type="Pfam" id="PF00573">
    <property type="entry name" value="Ribosomal_L4"/>
    <property type="match status" value="1"/>
</dbReference>
<evidence type="ECO:0000256" key="1">
    <source>
        <dbReference type="ARBA" id="ARBA00010528"/>
    </source>
</evidence>
<protein>
    <recommendedName>
        <fullName evidence="4">Large ribosomal subunit protein uL4m</fullName>
    </recommendedName>
</protein>
<evidence type="ECO:0000313" key="6">
    <source>
        <dbReference type="EMBL" id="CAI8032446.1"/>
    </source>
</evidence>
<dbReference type="InterPro" id="IPR013005">
    <property type="entry name" value="Ribosomal_uL4-like"/>
</dbReference>
<dbReference type="InterPro" id="IPR002136">
    <property type="entry name" value="Ribosomal_uL4"/>
</dbReference>
<proteinExistence type="inferred from homology"/>
<dbReference type="NCBIfam" id="TIGR03953">
    <property type="entry name" value="rplD_bact"/>
    <property type="match status" value="1"/>
</dbReference>
<dbReference type="Gene3D" id="3.40.1370.10">
    <property type="match status" value="1"/>
</dbReference>
<dbReference type="SUPFAM" id="SSF52166">
    <property type="entry name" value="Ribosomal protein L4"/>
    <property type="match status" value="1"/>
</dbReference>
<gene>
    <name evidence="6" type="ORF">GBAR_LOCUS18343</name>
</gene>
<dbReference type="GO" id="GO:0006412">
    <property type="term" value="P:translation"/>
    <property type="evidence" value="ECO:0007669"/>
    <property type="project" value="InterPro"/>
</dbReference>
<dbReference type="InterPro" id="IPR023574">
    <property type="entry name" value="Ribosomal_uL4_dom_sf"/>
</dbReference>
<dbReference type="Proteomes" id="UP001174909">
    <property type="component" value="Unassembled WGS sequence"/>
</dbReference>
<keyword evidence="2 6" id="KW-0689">Ribosomal protein</keyword>
<dbReference type="PANTHER" id="PTHR10746:SF6">
    <property type="entry name" value="LARGE RIBOSOMAL SUBUNIT PROTEIN UL4M"/>
    <property type="match status" value="1"/>
</dbReference>
<dbReference type="GO" id="GO:0005840">
    <property type="term" value="C:ribosome"/>
    <property type="evidence" value="ECO:0007669"/>
    <property type="project" value="UniProtKB-KW"/>
</dbReference>
<dbReference type="GO" id="GO:1990904">
    <property type="term" value="C:ribonucleoprotein complex"/>
    <property type="evidence" value="ECO:0007669"/>
    <property type="project" value="UniProtKB-KW"/>
</dbReference>
<keyword evidence="7" id="KW-1185">Reference proteome</keyword>
<dbReference type="HAMAP" id="MF_01328_B">
    <property type="entry name" value="Ribosomal_uL4_B"/>
    <property type="match status" value="1"/>
</dbReference>
<organism evidence="6 7">
    <name type="scientific">Geodia barretti</name>
    <name type="common">Barrett's horny sponge</name>
    <dbReference type="NCBI Taxonomy" id="519541"/>
    <lineage>
        <taxon>Eukaryota</taxon>
        <taxon>Metazoa</taxon>
        <taxon>Porifera</taxon>
        <taxon>Demospongiae</taxon>
        <taxon>Heteroscleromorpha</taxon>
        <taxon>Tetractinellida</taxon>
        <taxon>Astrophorina</taxon>
        <taxon>Geodiidae</taxon>
        <taxon>Geodia</taxon>
    </lineage>
</organism>
<accession>A0AA35SPC7</accession>
<feature type="region of interest" description="Disordered" evidence="5">
    <location>
        <begin position="33"/>
        <end position="64"/>
    </location>
</feature>
<reference evidence="6" key="1">
    <citation type="submission" date="2023-03" db="EMBL/GenBank/DDBJ databases">
        <authorList>
            <person name="Steffen K."/>
            <person name="Cardenas P."/>
        </authorList>
    </citation>
    <scope>NUCLEOTIDE SEQUENCE</scope>
</reference>
<dbReference type="GO" id="GO:0003735">
    <property type="term" value="F:structural constituent of ribosome"/>
    <property type="evidence" value="ECO:0007669"/>
    <property type="project" value="InterPro"/>
</dbReference>
<feature type="non-terminal residue" evidence="6">
    <location>
        <position position="1"/>
    </location>
</feature>
<evidence type="ECO:0000256" key="2">
    <source>
        <dbReference type="ARBA" id="ARBA00022980"/>
    </source>
</evidence>
<evidence type="ECO:0000256" key="4">
    <source>
        <dbReference type="ARBA" id="ARBA00040565"/>
    </source>
</evidence>
<comment type="caution">
    <text evidence="6">The sequence shown here is derived from an EMBL/GenBank/DDBJ whole genome shotgun (WGS) entry which is preliminary data.</text>
</comment>